<dbReference type="Gene3D" id="2.30.110.10">
    <property type="entry name" value="Electron Transport, Fmn-binding Protein, Chain A"/>
    <property type="match status" value="1"/>
</dbReference>
<accession>A0A3D8IUS4</accession>
<dbReference type="EMBL" id="NXLT01000001">
    <property type="protein sequence ID" value="RDU68394.1"/>
    <property type="molecule type" value="Genomic_DNA"/>
</dbReference>
<protein>
    <recommendedName>
        <fullName evidence="2">Pyridoxamine 5'-phosphate oxidase N-terminal domain-containing protein</fullName>
    </recommendedName>
</protein>
<dbReference type="GO" id="GO:0016627">
    <property type="term" value="F:oxidoreductase activity, acting on the CH-CH group of donors"/>
    <property type="evidence" value="ECO:0007669"/>
    <property type="project" value="TreeGrafter"/>
</dbReference>
<dbReference type="Pfam" id="PF01243">
    <property type="entry name" value="PNPOx_N"/>
    <property type="match status" value="1"/>
</dbReference>
<proteinExistence type="predicted"/>
<feature type="domain" description="Pyridoxamine 5'-phosphate oxidase N-terminal" evidence="2">
    <location>
        <begin position="7"/>
        <end position="140"/>
    </location>
</feature>
<dbReference type="PANTHER" id="PTHR35176:SF6">
    <property type="entry name" value="HEME OXYGENASE HI_0854-RELATED"/>
    <property type="match status" value="1"/>
</dbReference>
<gene>
    <name evidence="3" type="ORF">CQA54_00860</name>
</gene>
<dbReference type="AlphaFoldDB" id="A0A3D8IUS4"/>
<keyword evidence="4" id="KW-1185">Reference proteome</keyword>
<dbReference type="PANTHER" id="PTHR35176">
    <property type="entry name" value="HEME OXYGENASE HI_0854-RELATED"/>
    <property type="match status" value="1"/>
</dbReference>
<evidence type="ECO:0000313" key="3">
    <source>
        <dbReference type="EMBL" id="RDU68394.1"/>
    </source>
</evidence>
<reference evidence="3 4" key="1">
    <citation type="submission" date="2018-04" db="EMBL/GenBank/DDBJ databases">
        <title>Novel Campyloabacter and Helicobacter Species and Strains.</title>
        <authorList>
            <person name="Mannion A.J."/>
            <person name="Shen Z."/>
            <person name="Fox J.G."/>
        </authorList>
    </citation>
    <scope>NUCLEOTIDE SEQUENCE [LARGE SCALE GENOMIC DNA]</scope>
    <source>
        <strain evidence="3 4">MIT 12-6600</strain>
    </source>
</reference>
<dbReference type="OrthoDB" id="92793at2"/>
<sequence length="168" mass="19153">MENHTILKEIEAFRDSFNSVVLATLSQDSMPCLSYSPLLRYEGGYYLYISEVAKHFENLQMHPKSAQVMFIEDESKANILLARTRLIYDVHVEFLPRDAFFDAVYDSFESRVGKDGGVCVVRGMQDFHLLKLHLQKGRFVKGFGQAYDIDERGEIAHIGGKGHPPHKA</sequence>
<comment type="caution">
    <text evidence="3">The sequence shown here is derived from an EMBL/GenBank/DDBJ whole genome shotgun (WGS) entry which is preliminary data.</text>
</comment>
<dbReference type="InterPro" id="IPR012349">
    <property type="entry name" value="Split_barrel_FMN-bd"/>
</dbReference>
<dbReference type="SUPFAM" id="SSF50475">
    <property type="entry name" value="FMN-binding split barrel"/>
    <property type="match status" value="1"/>
</dbReference>
<dbReference type="Proteomes" id="UP000256514">
    <property type="component" value="Unassembled WGS sequence"/>
</dbReference>
<evidence type="ECO:0000313" key="4">
    <source>
        <dbReference type="Proteomes" id="UP000256514"/>
    </source>
</evidence>
<dbReference type="InterPro" id="IPR011576">
    <property type="entry name" value="Pyridox_Oxase_N"/>
</dbReference>
<dbReference type="InterPro" id="IPR014419">
    <property type="entry name" value="HutZ"/>
</dbReference>
<dbReference type="RefSeq" id="WP_115570348.1">
    <property type="nucleotide sequence ID" value="NZ_NXLT01000001.1"/>
</dbReference>
<dbReference type="GO" id="GO:0070967">
    <property type="term" value="F:coenzyme F420 binding"/>
    <property type="evidence" value="ECO:0007669"/>
    <property type="project" value="TreeGrafter"/>
</dbReference>
<dbReference type="PIRSF" id="PIRSF004633">
    <property type="entry name" value="UCP_PLP_oxd"/>
    <property type="match status" value="1"/>
</dbReference>
<dbReference type="GO" id="GO:0005829">
    <property type="term" value="C:cytosol"/>
    <property type="evidence" value="ECO:0007669"/>
    <property type="project" value="TreeGrafter"/>
</dbReference>
<dbReference type="InterPro" id="IPR052019">
    <property type="entry name" value="F420H2_bilvrd_red/Heme_oxyg"/>
</dbReference>
<name>A0A3D8IUS4_9HELI</name>
<evidence type="ECO:0000256" key="1">
    <source>
        <dbReference type="ARBA" id="ARBA00023002"/>
    </source>
</evidence>
<organism evidence="3 4">
    <name type="scientific">Helicobacter equorum</name>
    <dbReference type="NCBI Taxonomy" id="361872"/>
    <lineage>
        <taxon>Bacteria</taxon>
        <taxon>Pseudomonadati</taxon>
        <taxon>Campylobacterota</taxon>
        <taxon>Epsilonproteobacteria</taxon>
        <taxon>Campylobacterales</taxon>
        <taxon>Helicobacteraceae</taxon>
        <taxon>Helicobacter</taxon>
    </lineage>
</organism>
<keyword evidence="1" id="KW-0560">Oxidoreductase</keyword>
<evidence type="ECO:0000259" key="2">
    <source>
        <dbReference type="Pfam" id="PF01243"/>
    </source>
</evidence>